<dbReference type="SMART" id="SM00710">
    <property type="entry name" value="PbH1"/>
    <property type="match status" value="12"/>
</dbReference>
<organism evidence="5">
    <name type="scientific">Candidatus Methanogaster sp. ANME-2c ERB4</name>
    <dbReference type="NCBI Taxonomy" id="2759911"/>
    <lineage>
        <taxon>Archaea</taxon>
        <taxon>Methanobacteriati</taxon>
        <taxon>Methanobacteriota</taxon>
        <taxon>Stenosarchaea group</taxon>
        <taxon>Methanomicrobia</taxon>
        <taxon>Methanosarcinales</taxon>
        <taxon>ANME-2 cluster</taxon>
        <taxon>Candidatus Methanogasteraceae</taxon>
        <taxon>Candidatus Methanogaster</taxon>
    </lineage>
</organism>
<dbReference type="InterPro" id="IPR007742">
    <property type="entry name" value="NosD_dom"/>
</dbReference>
<evidence type="ECO:0000256" key="2">
    <source>
        <dbReference type="ARBA" id="ARBA00022737"/>
    </source>
</evidence>
<keyword evidence="2" id="KW-0677">Repeat</keyword>
<dbReference type="InterPro" id="IPR001434">
    <property type="entry name" value="OmcB-like_DUF11"/>
</dbReference>
<dbReference type="Pfam" id="PF01345">
    <property type="entry name" value="DUF11"/>
    <property type="match status" value="1"/>
</dbReference>
<dbReference type="SUPFAM" id="SSF51126">
    <property type="entry name" value="Pectin lyase-like"/>
    <property type="match status" value="2"/>
</dbReference>
<dbReference type="InterPro" id="IPR006633">
    <property type="entry name" value="Carb-bd_sugar_hydrolysis-dom"/>
</dbReference>
<protein>
    <recommendedName>
        <fullName evidence="4">Carbohydrate-binding/sugar hydrolysis domain-containing protein</fullName>
    </recommendedName>
</protein>
<accession>A0A7G9Y0U0</accession>
<dbReference type="SMART" id="SM00722">
    <property type="entry name" value="CASH"/>
    <property type="match status" value="2"/>
</dbReference>
<dbReference type="Gene3D" id="2.160.20.10">
    <property type="entry name" value="Single-stranded right-handed beta-helix, Pectin lyase-like"/>
    <property type="match status" value="2"/>
</dbReference>
<dbReference type="EMBL" id="MT630654">
    <property type="protein sequence ID" value="QNO41624.1"/>
    <property type="molecule type" value="Genomic_DNA"/>
</dbReference>
<evidence type="ECO:0000259" key="4">
    <source>
        <dbReference type="SMART" id="SM00722"/>
    </source>
</evidence>
<reference evidence="5" key="1">
    <citation type="submission" date="2020-06" db="EMBL/GenBank/DDBJ databases">
        <title>Unique genomic features of the anaerobic methanotrophic archaea.</title>
        <authorList>
            <person name="Chadwick G.L."/>
            <person name="Skennerton C.T."/>
            <person name="Laso-Perez R."/>
            <person name="Leu A.O."/>
            <person name="Speth D.R."/>
            <person name="Yu H."/>
            <person name="Morgan-Lang C."/>
            <person name="Hatzenpichler R."/>
            <person name="Goudeau D."/>
            <person name="Malmstrom R."/>
            <person name="Brazelton W.J."/>
            <person name="Woyke T."/>
            <person name="Hallam S.J."/>
            <person name="Tyson G.W."/>
            <person name="Wegener G."/>
            <person name="Boetius A."/>
            <person name="Orphan V."/>
        </authorList>
    </citation>
    <scope>NUCLEOTIDE SEQUENCE</scope>
</reference>
<dbReference type="InterPro" id="IPR049886">
    <property type="entry name" value="CFI_box_CTERM_dom"/>
</dbReference>
<gene>
    <name evidence="5" type="ORF">AJMLGAKO_00001</name>
</gene>
<evidence type="ECO:0000313" key="5">
    <source>
        <dbReference type="EMBL" id="QNO41624.1"/>
    </source>
</evidence>
<dbReference type="InterPro" id="IPR012334">
    <property type="entry name" value="Pectin_lyas_fold"/>
</dbReference>
<evidence type="ECO:0000256" key="1">
    <source>
        <dbReference type="ARBA" id="ARBA00004906"/>
    </source>
</evidence>
<dbReference type="InterPro" id="IPR011050">
    <property type="entry name" value="Pectin_lyase_fold/virulence"/>
</dbReference>
<comment type="pathway">
    <text evidence="1">Protein modification; protein ubiquitination.</text>
</comment>
<proteinExistence type="predicted"/>
<dbReference type="PANTHER" id="PTHR22990:SF15">
    <property type="entry name" value="F-BOX ONLY PROTEIN 10"/>
    <property type="match status" value="1"/>
</dbReference>
<dbReference type="InterPro" id="IPR051550">
    <property type="entry name" value="SCF-Subunits/Alg-Epimerases"/>
</dbReference>
<keyword evidence="3" id="KW-0833">Ubl conjugation pathway</keyword>
<dbReference type="Pfam" id="PF05048">
    <property type="entry name" value="NosD"/>
    <property type="match status" value="2"/>
</dbReference>
<dbReference type="NCBIfam" id="TIGR01451">
    <property type="entry name" value="B_ant_repeat"/>
    <property type="match status" value="1"/>
</dbReference>
<name>A0A7G9Y0U0_9EURY</name>
<dbReference type="PANTHER" id="PTHR22990">
    <property type="entry name" value="F-BOX ONLY PROTEIN"/>
    <property type="match status" value="1"/>
</dbReference>
<feature type="domain" description="Carbohydrate-binding/sugar hydrolysis" evidence="4">
    <location>
        <begin position="36"/>
        <end position="187"/>
    </location>
</feature>
<evidence type="ECO:0000256" key="3">
    <source>
        <dbReference type="ARBA" id="ARBA00022786"/>
    </source>
</evidence>
<dbReference type="InterPro" id="IPR047589">
    <property type="entry name" value="DUF11_rpt"/>
</dbReference>
<dbReference type="AlphaFoldDB" id="A0A7G9Y0U0"/>
<feature type="domain" description="Carbohydrate-binding/sugar hydrolysis" evidence="4">
    <location>
        <begin position="374"/>
        <end position="508"/>
    </location>
</feature>
<dbReference type="InterPro" id="IPR006626">
    <property type="entry name" value="PbH1"/>
</dbReference>
<dbReference type="NCBIfam" id="TIGR03804">
    <property type="entry name" value="para_beta_helix"/>
    <property type="match status" value="7"/>
</dbReference>
<dbReference type="NCBIfam" id="NF041770">
    <property type="entry name" value="CFI_box_CTERM"/>
    <property type="match status" value="1"/>
</dbReference>
<sequence>MDTQLTIRSENGAASTTVNALYSNDHVFEVTADYVSILGFTVKGATDFFKAGICLDSNIDHCNIYDNNASGNYDGIDLSHSSNNTISDNNVSNNGYGIRLSSSSNTIHGNTASNNDWCGIRLSSRSSNNLIYNNYFNNKNNARDDGNNIWNIAKTAGTNIIGGSWQGGNYWSDYAGIDANGDGLGDTLLPYNSNGAILVGGDMHPLVPAGIAPLLSVEKTDDPDPVQAGGTLNYSISVNNVGYQSTTNVIVTETYDANVTFDSAMPVPSGENNVWIFPALNANETKWINISVSVNPSIPIGTVLHNIVNATCDQGVTGSDTEATTVFSGELNCTCGDICVIPTGWWRDGGAFHLSDKPIQAAIDNAISGETICVKDGTYTENVDVNKRLTIRSDNGAASTTVNAPYIYDHVFEVTADHVRISGFTVRGAIGEAGISLDSNINHCDISNNTVSDNYQGICLRGSSNNNTISSNTISNNDQNGIYLDASSDNAVTSNTVSNNDWCGIILSLWCNNNTISGNTVSNNDCGIHMRGSSSNTIHSNTASNNDDGIYLHSSSTNNQIYNNYFNNTNNAQDDGTNIWDITPTLGENIIGGSWLGGNYWSDYAGEDTNGDGLGDTLLPYNASGEITTGGDWHPLVQEPSPCFIATAAYGSPLHDDINVLRKFRDEYLMPNPAGQAMVKLYYTTSPPVADVIRANEGLRITVRDGLVKPLVEVTRLLVE</sequence>
<dbReference type="InterPro" id="IPR022441">
    <property type="entry name" value="Para_beta_helix_rpt-2"/>
</dbReference>